<evidence type="ECO:0000256" key="1">
    <source>
        <dbReference type="SAM" id="MobiDB-lite"/>
    </source>
</evidence>
<feature type="region of interest" description="Disordered" evidence="1">
    <location>
        <begin position="24"/>
        <end position="45"/>
    </location>
</feature>
<feature type="chain" id="PRO_5002871297" evidence="2">
    <location>
        <begin position="23"/>
        <end position="122"/>
    </location>
</feature>
<evidence type="ECO:0000313" key="3">
    <source>
        <dbReference type="EMBL" id="ACL43255.1"/>
    </source>
</evidence>
<proteinExistence type="predicted"/>
<dbReference type="KEGG" id="cyn:Cyan7425_0869"/>
<feature type="signal peptide" evidence="2">
    <location>
        <begin position="1"/>
        <end position="22"/>
    </location>
</feature>
<dbReference type="HOGENOM" id="CLU_2022898_0_0_3"/>
<keyword evidence="2" id="KW-0732">Signal</keyword>
<organism evidence="3">
    <name type="scientific">Cyanothece sp. (strain PCC 7425 / ATCC 29141)</name>
    <dbReference type="NCBI Taxonomy" id="395961"/>
    <lineage>
        <taxon>Bacteria</taxon>
        <taxon>Bacillati</taxon>
        <taxon>Cyanobacteriota</taxon>
        <taxon>Cyanophyceae</taxon>
        <taxon>Gomontiellales</taxon>
        <taxon>Cyanothecaceae</taxon>
        <taxon>Cyanothece</taxon>
    </lineage>
</organism>
<accession>B8HWV2</accession>
<dbReference type="EMBL" id="CP001344">
    <property type="protein sequence ID" value="ACL43255.1"/>
    <property type="molecule type" value="Genomic_DNA"/>
</dbReference>
<feature type="compositionally biased region" description="Low complexity" evidence="1">
    <location>
        <begin position="28"/>
        <end position="42"/>
    </location>
</feature>
<dbReference type="STRING" id="395961.Cyan7425_0869"/>
<name>B8HWV2_CYAP4</name>
<dbReference type="AlphaFoldDB" id="B8HWV2"/>
<gene>
    <name evidence="3" type="ordered locus">Cyan7425_0869</name>
</gene>
<protein>
    <submittedName>
        <fullName evidence="3">Uncharacterized protein</fullName>
    </submittedName>
</protein>
<evidence type="ECO:0000256" key="2">
    <source>
        <dbReference type="SAM" id="SignalP"/>
    </source>
</evidence>
<reference evidence="3" key="1">
    <citation type="submission" date="2009-01" db="EMBL/GenBank/DDBJ databases">
        <title>Complete sequence of chromosome Cyanothece sp. PCC 7425.</title>
        <authorList>
            <consortium name="US DOE Joint Genome Institute"/>
            <person name="Lucas S."/>
            <person name="Copeland A."/>
            <person name="Lapidus A."/>
            <person name="Glavina del Rio T."/>
            <person name="Dalin E."/>
            <person name="Tice H."/>
            <person name="Bruce D."/>
            <person name="Goodwin L."/>
            <person name="Pitluck S."/>
            <person name="Sims D."/>
            <person name="Meineke L."/>
            <person name="Brettin T."/>
            <person name="Detter J.C."/>
            <person name="Han C."/>
            <person name="Larimer F."/>
            <person name="Land M."/>
            <person name="Hauser L."/>
            <person name="Kyrpides N."/>
            <person name="Ovchinnikova G."/>
            <person name="Liberton M."/>
            <person name="Stoeckel J."/>
            <person name="Banerjee A."/>
            <person name="Singh A."/>
            <person name="Page L."/>
            <person name="Sato H."/>
            <person name="Zhao L."/>
            <person name="Sherman L."/>
            <person name="Pakrasi H."/>
            <person name="Richardson P."/>
        </authorList>
    </citation>
    <scope>NUCLEOTIDE SEQUENCE</scope>
    <source>
        <strain evidence="3">PCC 7425</strain>
    </source>
</reference>
<sequence length="122" mass="12955">MKNTIYLLTMTLLVFAAFPAHAQQVEGSPSPQSMAQPAQAAQKGSAVLGDDIGVSPTVKANLEAQPQQTIDPAQLQPDNNEPGVFERLLSGIKINQGATSQLPVVQFQDKKPVGVGIMNFDL</sequence>